<name>A0A0M6WR50_9FIRM</name>
<keyword evidence="3" id="KW-0378">Hydrolase</keyword>
<accession>A0A0M6WR50</accession>
<keyword evidence="4" id="KW-0788">Thiol protease</keyword>
<dbReference type="CDD" id="cd14667">
    <property type="entry name" value="3D_containing_proteins"/>
    <property type="match status" value="1"/>
</dbReference>
<feature type="compositionally biased region" description="Basic residues" evidence="5">
    <location>
        <begin position="297"/>
        <end position="310"/>
    </location>
</feature>
<dbReference type="InterPro" id="IPR000064">
    <property type="entry name" value="NLP_P60_dom"/>
</dbReference>
<feature type="compositionally biased region" description="Basic and acidic residues" evidence="5">
    <location>
        <begin position="105"/>
        <end position="142"/>
    </location>
</feature>
<dbReference type="InterPro" id="IPR051202">
    <property type="entry name" value="Peptidase_C40"/>
</dbReference>
<dbReference type="PROSITE" id="PS51935">
    <property type="entry name" value="NLPC_P60"/>
    <property type="match status" value="1"/>
</dbReference>
<protein>
    <submittedName>
        <fullName evidence="8">Peptidase, M23 family protein</fullName>
    </submittedName>
</protein>
<feature type="compositionally biased region" description="Basic and acidic residues" evidence="5">
    <location>
        <begin position="1"/>
        <end position="31"/>
    </location>
</feature>
<dbReference type="Gene3D" id="3.90.1720.10">
    <property type="entry name" value="endopeptidase domain like (from Nostoc punctiforme)"/>
    <property type="match status" value="1"/>
</dbReference>
<proteinExistence type="inferred from homology"/>
<feature type="region of interest" description="Disordered" evidence="5">
    <location>
        <begin position="1"/>
        <end position="334"/>
    </location>
</feature>
<keyword evidence="2" id="KW-0645">Protease</keyword>
<dbReference type="InterPro" id="IPR016047">
    <property type="entry name" value="M23ase_b-sheet_dom"/>
</dbReference>
<feature type="compositionally biased region" description="Basic and acidic residues" evidence="5">
    <location>
        <begin position="262"/>
        <end position="296"/>
    </location>
</feature>
<evidence type="ECO:0000313" key="8">
    <source>
        <dbReference type="EMBL" id="CRL40120.1"/>
    </source>
</evidence>
<keyword evidence="6" id="KW-1133">Transmembrane helix</keyword>
<feature type="compositionally biased region" description="Basic residues" evidence="5">
    <location>
        <begin position="207"/>
        <end position="216"/>
    </location>
</feature>
<dbReference type="InterPro" id="IPR011055">
    <property type="entry name" value="Dup_hybrid_motif"/>
</dbReference>
<evidence type="ECO:0000256" key="1">
    <source>
        <dbReference type="ARBA" id="ARBA00007074"/>
    </source>
</evidence>
<dbReference type="CDD" id="cd12797">
    <property type="entry name" value="M23_peptidase"/>
    <property type="match status" value="1"/>
</dbReference>
<dbReference type="NCBIfam" id="NF045974">
    <property type="entry name" value="conju_CD1108"/>
    <property type="match status" value="1"/>
</dbReference>
<feature type="domain" description="NlpC/P60" evidence="7">
    <location>
        <begin position="815"/>
        <end position="938"/>
    </location>
</feature>
<dbReference type="PANTHER" id="PTHR47053:SF1">
    <property type="entry name" value="MUREIN DD-ENDOPEPTIDASE MEPH-RELATED"/>
    <property type="match status" value="1"/>
</dbReference>
<feature type="compositionally biased region" description="Basic and acidic residues" evidence="5">
    <location>
        <begin position="75"/>
        <end position="90"/>
    </location>
</feature>
<dbReference type="Pfam" id="PF01551">
    <property type="entry name" value="Peptidase_M23"/>
    <property type="match status" value="1"/>
</dbReference>
<evidence type="ECO:0000313" key="9">
    <source>
        <dbReference type="Proteomes" id="UP000049828"/>
    </source>
</evidence>
<keyword evidence="6" id="KW-0812">Transmembrane</keyword>
<comment type="similarity">
    <text evidence="1">Belongs to the peptidase C40 family.</text>
</comment>
<dbReference type="InterPro" id="IPR059180">
    <property type="entry name" value="3D_YorM"/>
</dbReference>
<feature type="compositionally biased region" description="Basic and acidic residues" evidence="5">
    <location>
        <begin position="197"/>
        <end position="206"/>
    </location>
</feature>
<dbReference type="EMBL" id="CVRS01000080">
    <property type="protein sequence ID" value="CRL40120.1"/>
    <property type="molecule type" value="Genomic_DNA"/>
</dbReference>
<keyword evidence="6" id="KW-0472">Membrane</keyword>
<dbReference type="SUPFAM" id="SSF51261">
    <property type="entry name" value="Duplicated hybrid motif"/>
    <property type="match status" value="1"/>
</dbReference>
<evidence type="ECO:0000256" key="3">
    <source>
        <dbReference type="ARBA" id="ARBA00022801"/>
    </source>
</evidence>
<dbReference type="Gene3D" id="2.70.70.10">
    <property type="entry name" value="Glucose Permease (Domain IIA)"/>
    <property type="match status" value="1"/>
</dbReference>
<feature type="compositionally biased region" description="Basic and acidic residues" evidence="5">
    <location>
        <begin position="46"/>
        <end position="66"/>
    </location>
</feature>
<evidence type="ECO:0000256" key="6">
    <source>
        <dbReference type="SAM" id="Phobius"/>
    </source>
</evidence>
<feature type="transmembrane region" description="Helical" evidence="6">
    <location>
        <begin position="381"/>
        <end position="407"/>
    </location>
</feature>
<sequence length="938" mass="104671">MAEQRMKVRDKKVQKMTKDGLVEENLTDKSSVRVSNRASDVQMGRKQGEKEENLVDKSPRQSERSGKNIRPFVQKSRDAPELIRTEKQSEDFGQSSKQQNRKRIRAEVGKESRLAEKSEAGQSGRLKEKRADLSENRGDSRRNQTGGSKKPKQKQRLKFAYEETGASVKNDKDMEKLNQMDTDGVNFRHQKQKEKAKKFSYEEARKKKEAKQHSKKAQVYQANEGESPGKKKSRLKFGEGESVTTEKASVVKKAGSATSVALHREISKKEDDNAAVEGAHKLEESGEGVYRLEQRSARRRKQRASRKRSRLERQEEKQTQAATRQEQKKLKKQIQKQQIKRDYAKAKRSEQTVGTATKGTIDYIKKIGGKVTNFFKENRKVYISVAVLIGLMFLIITNVTSCSAVFLQNVITYTGTSYLSSDQAIREAELYYTQLEANLQERINNMESEEPGHEEYRYNIGPIEHDPFILISYLSAKYEEFTFEQVKPELDALFAEQYHLTTEAVNETVTETATVRVGESLGQVVTSGYCNCPICCGIWSGGPTASGAYPTANHTLAVDASNPFVPMGTKVVMNGVEYTVEDTGAFARYGVQFDVYYDSHAAASAHGHKTWECYLADDNGSQEVEVTRTRDVDVLNVTLNSGNLMSICQDRLGFFQKELFSAYNDTKGNLQMFATPVDFNWYSSVTSYYGYRIHPISGANQLHNGMDIGAPEGTKVMAGLTGTVTTSAYNDSYGNYVVIKDSKGYELRYAHLSSRSVSEGASVTKGDEIGLVGNTGNSTGSHLHIELLKNGERLNPIFYLETGEGAGFGGNEYTSEAAQRLLNEAARYLGTPYVWGGYSPSGFDCSGFVSYCLTNSGVRNTGRLTAQGLYDICTPVSQSEAQPGDLIFFTGTYDAGVPVTHIGIYVGNGQMIHCGHPVQYTSINSPYWQSHFYGFGRW</sequence>
<keyword evidence="9" id="KW-1185">Reference proteome</keyword>
<dbReference type="InterPro" id="IPR038765">
    <property type="entry name" value="Papain-like_cys_pep_sf"/>
</dbReference>
<dbReference type="Proteomes" id="UP000049828">
    <property type="component" value="Unassembled WGS sequence"/>
</dbReference>
<evidence type="ECO:0000256" key="5">
    <source>
        <dbReference type="SAM" id="MobiDB-lite"/>
    </source>
</evidence>
<feature type="compositionally biased region" description="Basic and acidic residues" evidence="5">
    <location>
        <begin position="169"/>
        <end position="178"/>
    </location>
</feature>
<dbReference type="GO" id="GO:0006508">
    <property type="term" value="P:proteolysis"/>
    <property type="evidence" value="ECO:0007669"/>
    <property type="project" value="UniProtKB-KW"/>
</dbReference>
<dbReference type="SUPFAM" id="SSF54001">
    <property type="entry name" value="Cysteine proteinases"/>
    <property type="match status" value="1"/>
</dbReference>
<gene>
    <name evidence="8" type="ORF">RIL183_05031</name>
</gene>
<dbReference type="AlphaFoldDB" id="A0A0M6WR50"/>
<evidence type="ECO:0000256" key="4">
    <source>
        <dbReference type="ARBA" id="ARBA00022807"/>
    </source>
</evidence>
<evidence type="ECO:0000259" key="7">
    <source>
        <dbReference type="PROSITE" id="PS51935"/>
    </source>
</evidence>
<reference evidence="9" key="1">
    <citation type="submission" date="2015-05" db="EMBL/GenBank/DDBJ databases">
        <authorList>
            <consortium name="Pathogen Informatics"/>
        </authorList>
    </citation>
    <scope>NUCLEOTIDE SEQUENCE [LARGE SCALE GENOMIC DNA]</scope>
    <source>
        <strain evidence="9">L1-83</strain>
    </source>
</reference>
<evidence type="ECO:0000256" key="2">
    <source>
        <dbReference type="ARBA" id="ARBA00022670"/>
    </source>
</evidence>
<dbReference type="PANTHER" id="PTHR47053">
    <property type="entry name" value="MUREIN DD-ENDOPEPTIDASE MEPH-RELATED"/>
    <property type="match status" value="1"/>
</dbReference>
<organism evidence="8 9">
    <name type="scientific">Roseburia inulinivorans</name>
    <dbReference type="NCBI Taxonomy" id="360807"/>
    <lineage>
        <taxon>Bacteria</taxon>
        <taxon>Bacillati</taxon>
        <taxon>Bacillota</taxon>
        <taxon>Clostridia</taxon>
        <taxon>Lachnospirales</taxon>
        <taxon>Lachnospiraceae</taxon>
        <taxon>Roseburia</taxon>
    </lineage>
</organism>
<dbReference type="Pfam" id="PF00877">
    <property type="entry name" value="NLPC_P60"/>
    <property type="match status" value="1"/>
</dbReference>
<dbReference type="GO" id="GO:0008234">
    <property type="term" value="F:cysteine-type peptidase activity"/>
    <property type="evidence" value="ECO:0007669"/>
    <property type="project" value="UniProtKB-KW"/>
</dbReference>